<reference evidence="1 2" key="1">
    <citation type="journal article" date="2018" name="Int. J. Syst. Evol. Microbiol.">
        <title>Flavobacterium chryseum sp. nov. and Flavobacterium psychroterrae sp. nov., novel environmental bacteria isolated from Antarctica.</title>
        <authorList>
            <person name="Kralova S."/>
            <person name="Svec P."/>
            <person name="Busse H.J."/>
            <person name="Stankova E."/>
            <person name="Vaczi P."/>
            <person name="Sedlacek I."/>
        </authorList>
    </citation>
    <scope>NUCLEOTIDE SEQUENCE [LARGE SCALE GENOMIC DNA]</scope>
    <source>
        <strain evidence="1 2">CCM 8827</strain>
    </source>
</reference>
<sequence>MTETETLQRLELLYLVLQFCTREQEKGRKQIFTQGERIEINQERGSRFEYLSYLKGEHNESEVRKAIVAQSIEEKIAYCLNLIIKNQWKGNAQSHFLEHLKRY</sequence>
<keyword evidence="2" id="KW-1185">Reference proteome</keyword>
<protein>
    <submittedName>
        <fullName evidence="1">Uncharacterized protein</fullName>
    </submittedName>
</protein>
<dbReference type="Proteomes" id="UP000722625">
    <property type="component" value="Unassembled WGS sequence"/>
</dbReference>
<gene>
    <name evidence="1" type="ORF">KHA90_15750</name>
</gene>
<dbReference type="EMBL" id="JAGYVZ010000014">
    <property type="protein sequence ID" value="MBS7232473.1"/>
    <property type="molecule type" value="Genomic_DNA"/>
</dbReference>
<name>A0ABS5PDV2_9FLAO</name>
<accession>A0ABS5PDV2</accession>
<comment type="caution">
    <text evidence="1">The sequence shown here is derived from an EMBL/GenBank/DDBJ whole genome shotgun (WGS) entry which is preliminary data.</text>
</comment>
<evidence type="ECO:0000313" key="1">
    <source>
        <dbReference type="EMBL" id="MBS7232473.1"/>
    </source>
</evidence>
<evidence type="ECO:0000313" key="2">
    <source>
        <dbReference type="Proteomes" id="UP000722625"/>
    </source>
</evidence>
<organism evidence="1 2">
    <name type="scientific">Flavobacterium psychroterrae</name>
    <dbReference type="NCBI Taxonomy" id="2133767"/>
    <lineage>
        <taxon>Bacteria</taxon>
        <taxon>Pseudomonadati</taxon>
        <taxon>Bacteroidota</taxon>
        <taxon>Flavobacteriia</taxon>
        <taxon>Flavobacteriales</taxon>
        <taxon>Flavobacteriaceae</taxon>
        <taxon>Flavobacterium</taxon>
    </lineage>
</organism>
<proteinExistence type="predicted"/>
<dbReference type="RefSeq" id="WP_213302465.1">
    <property type="nucleotide sequence ID" value="NZ_JAGYVZ010000014.1"/>
</dbReference>